<dbReference type="InterPro" id="IPR001680">
    <property type="entry name" value="WD40_rpt"/>
</dbReference>
<dbReference type="InterPro" id="IPR036322">
    <property type="entry name" value="WD40_repeat_dom_sf"/>
</dbReference>
<dbReference type="Gene3D" id="2.130.10.10">
    <property type="entry name" value="YVTN repeat-like/Quinoprotein amine dehydrogenase"/>
    <property type="match status" value="2"/>
</dbReference>
<dbReference type="Proteomes" id="UP000623687">
    <property type="component" value="Unassembled WGS sequence"/>
</dbReference>
<dbReference type="PANTHER" id="PTHR19857">
    <property type="entry name" value="MITOCHONDRIAL DIVISION PROTEIN 1-RELATED"/>
    <property type="match status" value="1"/>
</dbReference>
<dbReference type="VEuPathDB" id="FungiDB:PC9H_008990"/>
<sequence>MSLTYAIEHNIKVGAGDYIKCLAFSSKDTHIAAGIGSSVYIWELPNAKLTLNSPIGSPVTVLKWFGENLLLAGSLGGALVMYEMETSKKLVNVSIVAIPGSTITHLAFSPNMRKLVVGGGHTVTAWARQRPTKDNLCFQWKYHTVLPDPIAGGNHLELKAEVSGLHFLDNEQVVICYRQQYGIRLYNFKTGKVSQCGIPHDAPIDAIFITPDGSRVMTPNHQSGFNVYDMQSGGHYHHFALHAQESHSPLPGTFIHAGTVLVGGYNNEIAMWHVGSKHRLPSVEVNGAELIVSNRAAEIGDDGETPLRLAVATTSSFTILRAEQIGTDASRRVSTLSLLLENYTDELVLVVIVLGIVGVCHWQSVRLPELWSLSV</sequence>
<comment type="caution">
    <text evidence="3">The sequence shown here is derived from an EMBL/GenBank/DDBJ whole genome shotgun (WGS) entry which is preliminary data.</text>
</comment>
<keyword evidence="4" id="KW-1185">Reference proteome</keyword>
<keyword evidence="1" id="KW-0853">WD repeat</keyword>
<organism evidence="3 4">
    <name type="scientific">Pleurotus ostreatus</name>
    <name type="common">Oyster mushroom</name>
    <name type="synonym">White-rot fungus</name>
    <dbReference type="NCBI Taxonomy" id="5322"/>
    <lineage>
        <taxon>Eukaryota</taxon>
        <taxon>Fungi</taxon>
        <taxon>Dikarya</taxon>
        <taxon>Basidiomycota</taxon>
        <taxon>Agaricomycotina</taxon>
        <taxon>Agaricomycetes</taxon>
        <taxon>Agaricomycetidae</taxon>
        <taxon>Agaricales</taxon>
        <taxon>Pleurotineae</taxon>
        <taxon>Pleurotaceae</taxon>
        <taxon>Pleurotus</taxon>
    </lineage>
</organism>
<dbReference type="EMBL" id="JACETU010000006">
    <property type="protein sequence ID" value="KAF7426621.1"/>
    <property type="molecule type" value="Genomic_DNA"/>
</dbReference>
<dbReference type="SUPFAM" id="SSF50978">
    <property type="entry name" value="WD40 repeat-like"/>
    <property type="match status" value="1"/>
</dbReference>
<dbReference type="OrthoDB" id="3073295at2759"/>
<dbReference type="SMART" id="SM00320">
    <property type="entry name" value="WD40"/>
    <property type="match status" value="3"/>
</dbReference>
<keyword evidence="2" id="KW-0677">Repeat</keyword>
<reference evidence="3" key="1">
    <citation type="submission" date="2019-07" db="EMBL/GenBank/DDBJ databases">
        <authorList>
            <person name="Palmer J.M."/>
        </authorList>
    </citation>
    <scope>NUCLEOTIDE SEQUENCE</scope>
    <source>
        <strain evidence="3">PC9</strain>
    </source>
</reference>
<proteinExistence type="predicted"/>
<evidence type="ECO:0000313" key="4">
    <source>
        <dbReference type="Proteomes" id="UP000623687"/>
    </source>
</evidence>
<gene>
    <name evidence="3" type="ORF">PC9H_008990</name>
</gene>
<dbReference type="InterPro" id="IPR051179">
    <property type="entry name" value="WD_repeat_multifunction"/>
</dbReference>
<evidence type="ECO:0000313" key="3">
    <source>
        <dbReference type="EMBL" id="KAF7426621.1"/>
    </source>
</evidence>
<dbReference type="InterPro" id="IPR015943">
    <property type="entry name" value="WD40/YVTN_repeat-like_dom_sf"/>
</dbReference>
<name>A0A8H6ZTP1_PLEOS</name>
<protein>
    <recommendedName>
        <fullName evidence="5">WD40 repeat-like protein</fullName>
    </recommendedName>
</protein>
<accession>A0A8H6ZTP1</accession>
<dbReference type="RefSeq" id="XP_036629925.1">
    <property type="nucleotide sequence ID" value="XM_036778497.1"/>
</dbReference>
<dbReference type="PANTHER" id="PTHR19857:SF21">
    <property type="entry name" value="ANAPHASE-PROMOTING COMPLEX SUBUNIT 4 WD40 DOMAIN-CONTAINING PROTEIN"/>
    <property type="match status" value="1"/>
</dbReference>
<dbReference type="GeneID" id="59378808"/>
<dbReference type="AlphaFoldDB" id="A0A8H6ZTP1"/>
<evidence type="ECO:0000256" key="1">
    <source>
        <dbReference type="ARBA" id="ARBA00022574"/>
    </source>
</evidence>
<evidence type="ECO:0000256" key="2">
    <source>
        <dbReference type="ARBA" id="ARBA00022737"/>
    </source>
</evidence>
<evidence type="ECO:0008006" key="5">
    <source>
        <dbReference type="Google" id="ProtNLM"/>
    </source>
</evidence>